<accession>A0A7S4QU91</accession>
<feature type="region of interest" description="Disordered" evidence="1">
    <location>
        <begin position="28"/>
        <end position="47"/>
    </location>
</feature>
<sequence>MASFTYTGLQRGDGKEVPLRNVQEFVDVESSDSGASSDEASDARTSARRRTPNWVWLSVAGLALVVVIGYLTWLHVGGHASRAGRKEADVDFGEKVLIPSTPSEATATMTELTTSPPNGAFLGSRAFFPRQPAGGAGGDASLEPAEDLHDGNVCQGNEELFEGLCYKKCTLLTGGQDAIRTSPWTCCEQHPCTTNQKLSIAARVACSGYAVAGDGSCPHKPGACLKDEELYLGVCYKKCSILTEMQFPYRVAPATCCKGSSLLDCLDFRKDYTSGEFAVGGGEANTGACLEDEELLLGQCYKKCSLLTNNEYPLRTTAATCCKAHSKFPYHDDGVWHLGCLDPRKDKTSAAFNIAGDRRDEAVALADAHYPLQNLTEAKASDAVVHA</sequence>
<evidence type="ECO:0000313" key="3">
    <source>
        <dbReference type="EMBL" id="CAE4592216.1"/>
    </source>
</evidence>
<feature type="transmembrane region" description="Helical" evidence="2">
    <location>
        <begin position="54"/>
        <end position="76"/>
    </location>
</feature>
<protein>
    <submittedName>
        <fullName evidence="3">Uncharacterized protein</fullName>
    </submittedName>
</protein>
<proteinExistence type="predicted"/>
<name>A0A7S4QU91_9DINO</name>
<dbReference type="AlphaFoldDB" id="A0A7S4QU91"/>
<gene>
    <name evidence="3" type="ORF">AMON00008_LOCUS24821</name>
</gene>
<keyword evidence="2" id="KW-0812">Transmembrane</keyword>
<evidence type="ECO:0000256" key="1">
    <source>
        <dbReference type="SAM" id="MobiDB-lite"/>
    </source>
</evidence>
<organism evidence="3">
    <name type="scientific">Alexandrium monilatum</name>
    <dbReference type="NCBI Taxonomy" id="311494"/>
    <lineage>
        <taxon>Eukaryota</taxon>
        <taxon>Sar</taxon>
        <taxon>Alveolata</taxon>
        <taxon>Dinophyceae</taxon>
        <taxon>Gonyaulacales</taxon>
        <taxon>Pyrocystaceae</taxon>
        <taxon>Alexandrium</taxon>
    </lineage>
</organism>
<feature type="region of interest" description="Disordered" evidence="1">
    <location>
        <begin position="1"/>
        <end position="21"/>
    </location>
</feature>
<evidence type="ECO:0000256" key="2">
    <source>
        <dbReference type="SAM" id="Phobius"/>
    </source>
</evidence>
<dbReference type="EMBL" id="HBNR01036091">
    <property type="protein sequence ID" value="CAE4592216.1"/>
    <property type="molecule type" value="Transcribed_RNA"/>
</dbReference>
<keyword evidence="2" id="KW-0472">Membrane</keyword>
<reference evidence="3" key="1">
    <citation type="submission" date="2021-01" db="EMBL/GenBank/DDBJ databases">
        <authorList>
            <person name="Corre E."/>
            <person name="Pelletier E."/>
            <person name="Niang G."/>
            <person name="Scheremetjew M."/>
            <person name="Finn R."/>
            <person name="Kale V."/>
            <person name="Holt S."/>
            <person name="Cochrane G."/>
            <person name="Meng A."/>
            <person name="Brown T."/>
            <person name="Cohen L."/>
        </authorList>
    </citation>
    <scope>NUCLEOTIDE SEQUENCE</scope>
    <source>
        <strain evidence="3">CCMP3105</strain>
    </source>
</reference>
<keyword evidence="2" id="KW-1133">Transmembrane helix</keyword>